<dbReference type="InterPro" id="IPR003374">
    <property type="entry name" value="ApbE-like_sf"/>
</dbReference>
<keyword evidence="5 10" id="KW-0479">Metal-binding</keyword>
<reference evidence="12 13" key="1">
    <citation type="submission" date="2016-10" db="EMBL/GenBank/DDBJ databases">
        <authorList>
            <person name="de Groot N.N."/>
        </authorList>
    </citation>
    <scope>NUCLEOTIDE SEQUENCE [LARGE SCALE GENOMIC DNA]</scope>
    <source>
        <strain evidence="12 13">DSM 24956</strain>
    </source>
</reference>
<evidence type="ECO:0000256" key="4">
    <source>
        <dbReference type="ARBA" id="ARBA00022679"/>
    </source>
</evidence>
<keyword evidence="7 10" id="KW-0460">Magnesium</keyword>
<dbReference type="Proteomes" id="UP000199595">
    <property type="component" value="Unassembled WGS sequence"/>
</dbReference>
<evidence type="ECO:0000256" key="2">
    <source>
        <dbReference type="ARBA" id="ARBA00016337"/>
    </source>
</evidence>
<evidence type="ECO:0000313" key="13">
    <source>
        <dbReference type="Proteomes" id="UP000199595"/>
    </source>
</evidence>
<comment type="cofactor">
    <cofactor evidence="11">
        <name>Mg(2+)</name>
        <dbReference type="ChEBI" id="CHEBI:18420"/>
    </cofactor>
    <cofactor evidence="11">
        <name>Mn(2+)</name>
        <dbReference type="ChEBI" id="CHEBI:29035"/>
    </cofactor>
    <text evidence="11">Magnesium. Can also use manganese.</text>
</comment>
<keyword evidence="3 10" id="KW-0285">Flavoprotein</keyword>
<dbReference type="STRING" id="762486.SAMN05444411_101234"/>
<dbReference type="Pfam" id="PF02424">
    <property type="entry name" value="ApbE"/>
    <property type="match status" value="1"/>
</dbReference>
<dbReference type="Gene3D" id="3.10.520.10">
    <property type="entry name" value="ApbE-like domains"/>
    <property type="match status" value="1"/>
</dbReference>
<keyword evidence="4 10" id="KW-0808">Transferase</keyword>
<organism evidence="12 13">
    <name type="scientific">Lutibacter oricola</name>
    <dbReference type="NCBI Taxonomy" id="762486"/>
    <lineage>
        <taxon>Bacteria</taxon>
        <taxon>Pseudomonadati</taxon>
        <taxon>Bacteroidota</taxon>
        <taxon>Flavobacteriia</taxon>
        <taxon>Flavobacteriales</taxon>
        <taxon>Flavobacteriaceae</taxon>
        <taxon>Lutibacter</taxon>
    </lineage>
</organism>
<comment type="similarity">
    <text evidence="10">Belongs to the ApbE family.</text>
</comment>
<name>A0A1H2RIG8_9FLAO</name>
<evidence type="ECO:0000256" key="9">
    <source>
        <dbReference type="ARBA" id="ARBA00048540"/>
    </source>
</evidence>
<evidence type="ECO:0000256" key="1">
    <source>
        <dbReference type="ARBA" id="ARBA00011955"/>
    </source>
</evidence>
<feature type="binding site" evidence="11">
    <location>
        <position position="158"/>
    </location>
    <ligand>
        <name>Mg(2+)</name>
        <dbReference type="ChEBI" id="CHEBI:18420"/>
    </ligand>
</feature>
<sequence>MVIAVFSVLSSYAKKFSYNENKLGGNFKLVFYTSEKSKADLIAKQSYLLVDSLNEILSSYIKSSKINRLNKKGKLKNTSVELLQVIEASQIAFKKTNGYFDISVKPLMDFWNKAEKRKRLPSNKCLQKKAKTIGLNSVLNINNKEIFLKRKSKLDINGIAKGYIIDEVFNFLKSKNISNFLVEAAGDIRVSGKPEGSDLWVVGVSASNSKNYVVSLKSGQAIATSGNTYRYRVIEGKKYSHIINPKTATPITHNVTSSVIAKNATTADYLASTFNVVIAKNEIEKILNNYKDVEILLFNNNGTIFETNNFLNNKL</sequence>
<evidence type="ECO:0000256" key="10">
    <source>
        <dbReference type="PIRNR" id="PIRNR006268"/>
    </source>
</evidence>
<dbReference type="EMBL" id="FNNJ01000001">
    <property type="protein sequence ID" value="SDW18429.1"/>
    <property type="molecule type" value="Genomic_DNA"/>
</dbReference>
<dbReference type="EC" id="2.7.1.180" evidence="1 10"/>
<dbReference type="GO" id="GO:0016740">
    <property type="term" value="F:transferase activity"/>
    <property type="evidence" value="ECO:0007669"/>
    <property type="project" value="UniProtKB-UniRule"/>
</dbReference>
<comment type="catalytic activity">
    <reaction evidence="9 10">
        <text>L-threonyl-[protein] + FAD = FMN-L-threonyl-[protein] + AMP + H(+)</text>
        <dbReference type="Rhea" id="RHEA:36847"/>
        <dbReference type="Rhea" id="RHEA-COMP:11060"/>
        <dbReference type="Rhea" id="RHEA-COMP:11061"/>
        <dbReference type="ChEBI" id="CHEBI:15378"/>
        <dbReference type="ChEBI" id="CHEBI:30013"/>
        <dbReference type="ChEBI" id="CHEBI:57692"/>
        <dbReference type="ChEBI" id="CHEBI:74257"/>
        <dbReference type="ChEBI" id="CHEBI:456215"/>
        <dbReference type="EC" id="2.7.1.180"/>
    </reaction>
</comment>
<evidence type="ECO:0000256" key="8">
    <source>
        <dbReference type="ARBA" id="ARBA00031306"/>
    </source>
</evidence>
<dbReference type="AlphaFoldDB" id="A0A1H2RIG8"/>
<keyword evidence="6 10" id="KW-0274">FAD</keyword>
<evidence type="ECO:0000256" key="3">
    <source>
        <dbReference type="ARBA" id="ARBA00022630"/>
    </source>
</evidence>
<dbReference type="GO" id="GO:0046872">
    <property type="term" value="F:metal ion binding"/>
    <property type="evidence" value="ECO:0007669"/>
    <property type="project" value="UniProtKB-UniRule"/>
</dbReference>
<keyword evidence="12" id="KW-0449">Lipoprotein</keyword>
<protein>
    <recommendedName>
        <fullName evidence="2 10">FAD:protein FMN transferase</fullName>
        <ecNumber evidence="1 10">2.7.1.180</ecNumber>
    </recommendedName>
    <alternativeName>
        <fullName evidence="8 10">Flavin transferase</fullName>
    </alternativeName>
</protein>
<evidence type="ECO:0000256" key="6">
    <source>
        <dbReference type="ARBA" id="ARBA00022827"/>
    </source>
</evidence>
<dbReference type="PANTHER" id="PTHR30040">
    <property type="entry name" value="THIAMINE BIOSYNTHESIS LIPOPROTEIN APBE"/>
    <property type="match status" value="1"/>
</dbReference>
<evidence type="ECO:0000256" key="11">
    <source>
        <dbReference type="PIRSR" id="PIRSR006268-2"/>
    </source>
</evidence>
<evidence type="ECO:0000256" key="7">
    <source>
        <dbReference type="ARBA" id="ARBA00022842"/>
    </source>
</evidence>
<proteinExistence type="inferred from homology"/>
<dbReference type="PANTHER" id="PTHR30040:SF2">
    <property type="entry name" value="FAD:PROTEIN FMN TRANSFERASE"/>
    <property type="match status" value="1"/>
</dbReference>
<dbReference type="PIRSF" id="PIRSF006268">
    <property type="entry name" value="ApbE"/>
    <property type="match status" value="1"/>
</dbReference>
<evidence type="ECO:0000256" key="5">
    <source>
        <dbReference type="ARBA" id="ARBA00022723"/>
    </source>
</evidence>
<feature type="binding site" evidence="11">
    <location>
        <position position="268"/>
    </location>
    <ligand>
        <name>Mg(2+)</name>
        <dbReference type="ChEBI" id="CHEBI:18420"/>
    </ligand>
</feature>
<feature type="binding site" evidence="11">
    <location>
        <position position="272"/>
    </location>
    <ligand>
        <name>Mg(2+)</name>
        <dbReference type="ChEBI" id="CHEBI:18420"/>
    </ligand>
</feature>
<evidence type="ECO:0000313" key="12">
    <source>
        <dbReference type="EMBL" id="SDW18429.1"/>
    </source>
</evidence>
<keyword evidence="13" id="KW-1185">Reference proteome</keyword>
<dbReference type="SUPFAM" id="SSF143631">
    <property type="entry name" value="ApbE-like"/>
    <property type="match status" value="1"/>
</dbReference>
<gene>
    <name evidence="12" type="ORF">SAMN05444411_101234</name>
</gene>
<dbReference type="InterPro" id="IPR024932">
    <property type="entry name" value="ApbE"/>
</dbReference>
<accession>A0A1H2RIG8</accession>